<organism evidence="2 3">
    <name type="scientific">Periplaneta americana</name>
    <name type="common">American cockroach</name>
    <name type="synonym">Blatta americana</name>
    <dbReference type="NCBI Taxonomy" id="6978"/>
    <lineage>
        <taxon>Eukaryota</taxon>
        <taxon>Metazoa</taxon>
        <taxon>Ecdysozoa</taxon>
        <taxon>Arthropoda</taxon>
        <taxon>Hexapoda</taxon>
        <taxon>Insecta</taxon>
        <taxon>Pterygota</taxon>
        <taxon>Neoptera</taxon>
        <taxon>Polyneoptera</taxon>
        <taxon>Dictyoptera</taxon>
        <taxon>Blattodea</taxon>
        <taxon>Blattoidea</taxon>
        <taxon>Blattidae</taxon>
        <taxon>Blattinae</taxon>
        <taxon>Periplaneta</taxon>
    </lineage>
</organism>
<feature type="compositionally biased region" description="Polar residues" evidence="1">
    <location>
        <begin position="304"/>
        <end position="317"/>
    </location>
</feature>
<evidence type="ECO:0000313" key="3">
    <source>
        <dbReference type="Proteomes" id="UP001148838"/>
    </source>
</evidence>
<evidence type="ECO:0000256" key="1">
    <source>
        <dbReference type="SAM" id="MobiDB-lite"/>
    </source>
</evidence>
<evidence type="ECO:0000313" key="2">
    <source>
        <dbReference type="EMBL" id="KAJ4450380.1"/>
    </source>
</evidence>
<evidence type="ECO:0008006" key="4">
    <source>
        <dbReference type="Google" id="ProtNLM"/>
    </source>
</evidence>
<feature type="region of interest" description="Disordered" evidence="1">
    <location>
        <begin position="294"/>
        <end position="317"/>
    </location>
</feature>
<sequence>MMLKLIMKTKKKLIESLAEKKLPTEGCIGRNGGREKREGLALQAFDHPLKVQENRGGLELRGLHYLLVYVDDVNMLDENPQTVRKITGILLEASKQSLMLAGNEFQSLGRAIVKEDEYEEVRWDGIVSIVSWRERVFRLWCEERSFNDAVSTTRLFSIDGIGDSEMEFGEMKSRIRHILPDIRSTVGENLGKKPTSTESYPAFARIGLRENPGKNLNQVTCPDRDSNPGHLVSQPDALTVTPQLRIVLVSPVCDTKALGGHGGRAPCFLDLGTRLRCRHHSSYPLERPGIQFDRRLSEPRGLSGSFSVEKNPATTRV</sequence>
<gene>
    <name evidence="2" type="ORF">ANN_01801</name>
</gene>
<protein>
    <recommendedName>
        <fullName evidence="4">Reverse transcriptase</fullName>
    </recommendedName>
</protein>
<accession>A0ABQ8TXK1</accession>
<reference evidence="2 3" key="1">
    <citation type="journal article" date="2022" name="Allergy">
        <title>Genome assembly and annotation of Periplaneta americana reveal a comprehensive cockroach allergen profile.</title>
        <authorList>
            <person name="Wang L."/>
            <person name="Xiong Q."/>
            <person name="Saelim N."/>
            <person name="Wang L."/>
            <person name="Nong W."/>
            <person name="Wan A.T."/>
            <person name="Shi M."/>
            <person name="Liu X."/>
            <person name="Cao Q."/>
            <person name="Hui J.H.L."/>
            <person name="Sookrung N."/>
            <person name="Leung T.F."/>
            <person name="Tungtrongchitr A."/>
            <person name="Tsui S.K.W."/>
        </authorList>
    </citation>
    <scope>NUCLEOTIDE SEQUENCE [LARGE SCALE GENOMIC DNA]</scope>
    <source>
        <strain evidence="2">PWHHKU_190912</strain>
    </source>
</reference>
<keyword evidence="3" id="KW-1185">Reference proteome</keyword>
<dbReference type="EMBL" id="JAJSOF020000003">
    <property type="protein sequence ID" value="KAJ4450380.1"/>
    <property type="molecule type" value="Genomic_DNA"/>
</dbReference>
<comment type="caution">
    <text evidence="2">The sequence shown here is derived from an EMBL/GenBank/DDBJ whole genome shotgun (WGS) entry which is preliminary data.</text>
</comment>
<proteinExistence type="predicted"/>
<dbReference type="Proteomes" id="UP001148838">
    <property type="component" value="Unassembled WGS sequence"/>
</dbReference>
<name>A0ABQ8TXK1_PERAM</name>